<reference evidence="2" key="1">
    <citation type="submission" date="2022-11" db="EMBL/GenBank/DDBJ databases">
        <title>Centuries of genome instability and evolution in soft-shell clam transmissible cancer (bioRxiv).</title>
        <authorList>
            <person name="Hart S.F.M."/>
            <person name="Yonemitsu M.A."/>
            <person name="Giersch R.M."/>
            <person name="Beal B.F."/>
            <person name="Arriagada G."/>
            <person name="Davis B.W."/>
            <person name="Ostrander E.A."/>
            <person name="Goff S.P."/>
            <person name="Metzger M.J."/>
        </authorList>
    </citation>
    <scope>NUCLEOTIDE SEQUENCE</scope>
    <source>
        <strain evidence="2">MELC-2E11</strain>
        <tissue evidence="2">Siphon/mantle</tissue>
    </source>
</reference>
<dbReference type="Proteomes" id="UP001164746">
    <property type="component" value="Chromosome 17"/>
</dbReference>
<sequence length="231" mass="25730">MIQFQPRLVITGRVKSKLDAVEDSLLTAGLKQDRLLVAVCDVTDDAQLHNLVQRTLETFGKIDVNNAAVVDFLTVMETNMTQFDRIMNTNIRSPFLLTKLYNISKAALDQFTGILANELGEHGVRFLEDQKQKQALGRVGEPDEVAKAITFLASDQASFTSGSPVQILHDGFLSKDISGHYPLPHTCIGASVSLYGHFVVQWSPLQIRHDTSFWLFNLASGSSVSWSWFLF</sequence>
<dbReference type="SUPFAM" id="SSF51735">
    <property type="entry name" value="NAD(P)-binding Rossmann-fold domains"/>
    <property type="match status" value="1"/>
</dbReference>
<dbReference type="PROSITE" id="PS00061">
    <property type="entry name" value="ADH_SHORT"/>
    <property type="match status" value="1"/>
</dbReference>
<dbReference type="Gene3D" id="3.40.50.720">
    <property type="entry name" value="NAD(P)-binding Rossmann-like Domain"/>
    <property type="match status" value="2"/>
</dbReference>
<evidence type="ECO:0000313" key="3">
    <source>
        <dbReference type="Proteomes" id="UP001164746"/>
    </source>
</evidence>
<keyword evidence="3" id="KW-1185">Reference proteome</keyword>
<dbReference type="PRINTS" id="PR00081">
    <property type="entry name" value="GDHRDH"/>
</dbReference>
<dbReference type="InterPro" id="IPR036291">
    <property type="entry name" value="NAD(P)-bd_dom_sf"/>
</dbReference>
<dbReference type="Pfam" id="PF13561">
    <property type="entry name" value="adh_short_C2"/>
    <property type="match status" value="1"/>
</dbReference>
<gene>
    <name evidence="2" type="ORF">MAR_034235</name>
</gene>
<proteinExistence type="predicted"/>
<protein>
    <submittedName>
        <fullName evidence="2">Y325-like protein</fullName>
    </submittedName>
</protein>
<name>A0ABY7GBD1_MYAAR</name>
<evidence type="ECO:0000256" key="1">
    <source>
        <dbReference type="ARBA" id="ARBA00023002"/>
    </source>
</evidence>
<dbReference type="EMBL" id="CP111028">
    <property type="protein sequence ID" value="WAR31693.1"/>
    <property type="molecule type" value="Genomic_DNA"/>
</dbReference>
<dbReference type="InterPro" id="IPR002347">
    <property type="entry name" value="SDR_fam"/>
</dbReference>
<dbReference type="PANTHER" id="PTHR43975:SF2">
    <property type="entry name" value="EG:BACR7A4.14 PROTEIN-RELATED"/>
    <property type="match status" value="1"/>
</dbReference>
<dbReference type="Pfam" id="PF00106">
    <property type="entry name" value="adh_short"/>
    <property type="match status" value="1"/>
</dbReference>
<dbReference type="InterPro" id="IPR020904">
    <property type="entry name" value="Sc_DH/Rdtase_CS"/>
</dbReference>
<keyword evidence="1" id="KW-0560">Oxidoreductase</keyword>
<dbReference type="PANTHER" id="PTHR43975">
    <property type="entry name" value="ZGC:101858"/>
    <property type="match status" value="1"/>
</dbReference>
<organism evidence="2 3">
    <name type="scientific">Mya arenaria</name>
    <name type="common">Soft-shell clam</name>
    <dbReference type="NCBI Taxonomy" id="6604"/>
    <lineage>
        <taxon>Eukaryota</taxon>
        <taxon>Metazoa</taxon>
        <taxon>Spiralia</taxon>
        <taxon>Lophotrochozoa</taxon>
        <taxon>Mollusca</taxon>
        <taxon>Bivalvia</taxon>
        <taxon>Autobranchia</taxon>
        <taxon>Heteroconchia</taxon>
        <taxon>Euheterodonta</taxon>
        <taxon>Imparidentia</taxon>
        <taxon>Neoheterodontei</taxon>
        <taxon>Myida</taxon>
        <taxon>Myoidea</taxon>
        <taxon>Myidae</taxon>
        <taxon>Mya</taxon>
    </lineage>
</organism>
<accession>A0ABY7GBD1</accession>
<evidence type="ECO:0000313" key="2">
    <source>
        <dbReference type="EMBL" id="WAR31693.1"/>
    </source>
</evidence>